<evidence type="ECO:0000313" key="16">
    <source>
        <dbReference type="Proteomes" id="UP000053342"/>
    </source>
</evidence>
<comment type="similarity">
    <text evidence="2">Belongs to the peptidase S26 family. IMP2 subfamily.</text>
</comment>
<gene>
    <name evidence="15" type="ORF">PV06_06936</name>
</gene>
<dbReference type="VEuPathDB" id="FungiDB:PV06_06936"/>
<dbReference type="InterPro" id="IPR037730">
    <property type="entry name" value="IMP2"/>
</dbReference>
<feature type="compositionally biased region" description="Basic and acidic residues" evidence="12">
    <location>
        <begin position="372"/>
        <end position="390"/>
    </location>
</feature>
<dbReference type="GO" id="GO:0004252">
    <property type="term" value="F:serine-type endopeptidase activity"/>
    <property type="evidence" value="ECO:0007669"/>
    <property type="project" value="InterPro"/>
</dbReference>
<dbReference type="PRINTS" id="PR00727">
    <property type="entry name" value="LEADERPTASE"/>
</dbReference>
<reference evidence="15 16" key="1">
    <citation type="submission" date="2015-01" db="EMBL/GenBank/DDBJ databases">
        <title>The Genome Sequence of Exophiala oligosperma CBS72588.</title>
        <authorList>
            <consortium name="The Broad Institute Genomics Platform"/>
            <person name="Cuomo C."/>
            <person name="de Hoog S."/>
            <person name="Gorbushina A."/>
            <person name="Stielow B."/>
            <person name="Teixiera M."/>
            <person name="Abouelleil A."/>
            <person name="Chapman S.B."/>
            <person name="Priest M."/>
            <person name="Young S.K."/>
            <person name="Wortman J."/>
            <person name="Nusbaum C."/>
            <person name="Birren B."/>
        </authorList>
    </citation>
    <scope>NUCLEOTIDE SEQUENCE [LARGE SCALE GENOMIC DNA]</scope>
    <source>
        <strain evidence="15 16">CBS 72588</strain>
    </source>
</reference>
<evidence type="ECO:0000256" key="4">
    <source>
        <dbReference type="ARBA" id="ARBA00022670"/>
    </source>
</evidence>
<keyword evidence="7" id="KW-0378">Hydrolase</keyword>
<dbReference type="GO" id="GO:0042720">
    <property type="term" value="C:mitochondrial inner membrane peptidase complex"/>
    <property type="evidence" value="ECO:0007669"/>
    <property type="project" value="InterPro"/>
</dbReference>
<dbReference type="Pfam" id="PF10502">
    <property type="entry name" value="Peptidase_S26"/>
    <property type="match status" value="1"/>
</dbReference>
<comment type="subcellular location">
    <subcellularLocation>
        <location evidence="1">Mitochondrion inner membrane</location>
        <topology evidence="1">Single-pass membrane protein</topology>
    </subcellularLocation>
</comment>
<dbReference type="SUPFAM" id="SSF51306">
    <property type="entry name" value="LexA/Signal peptidase"/>
    <property type="match status" value="1"/>
</dbReference>
<feature type="active site" evidence="11">
    <location>
        <position position="109"/>
    </location>
</feature>
<keyword evidence="8 13" id="KW-1133">Transmembrane helix</keyword>
<name>A0A0D2E0P3_9EURO</name>
<organism evidence="15 16">
    <name type="scientific">Exophiala oligosperma</name>
    <dbReference type="NCBI Taxonomy" id="215243"/>
    <lineage>
        <taxon>Eukaryota</taxon>
        <taxon>Fungi</taxon>
        <taxon>Dikarya</taxon>
        <taxon>Ascomycota</taxon>
        <taxon>Pezizomycotina</taxon>
        <taxon>Eurotiomycetes</taxon>
        <taxon>Chaetothyriomycetidae</taxon>
        <taxon>Chaetothyriales</taxon>
        <taxon>Herpotrichiellaceae</taxon>
        <taxon>Exophiala</taxon>
    </lineage>
</organism>
<evidence type="ECO:0000256" key="1">
    <source>
        <dbReference type="ARBA" id="ARBA00004434"/>
    </source>
</evidence>
<feature type="active site" evidence="11">
    <location>
        <position position="172"/>
    </location>
</feature>
<dbReference type="RefSeq" id="XP_016261590.1">
    <property type="nucleotide sequence ID" value="XM_016408110.1"/>
</dbReference>
<evidence type="ECO:0000256" key="13">
    <source>
        <dbReference type="SAM" id="Phobius"/>
    </source>
</evidence>
<dbReference type="STRING" id="215243.A0A0D2E0P3"/>
<evidence type="ECO:0000256" key="8">
    <source>
        <dbReference type="ARBA" id="ARBA00022989"/>
    </source>
</evidence>
<dbReference type="PANTHER" id="PTHR46041">
    <property type="entry name" value="MITOCHONDRIAL INNER MEMBRANE PROTEASE SUBUNIT 2"/>
    <property type="match status" value="1"/>
</dbReference>
<dbReference type="Gene3D" id="2.10.109.10">
    <property type="entry name" value="Umud Fragment, subunit A"/>
    <property type="match status" value="1"/>
</dbReference>
<dbReference type="AlphaFoldDB" id="A0A0D2E0P3"/>
<keyword evidence="4" id="KW-0645">Protease</keyword>
<evidence type="ECO:0000256" key="11">
    <source>
        <dbReference type="PIRSR" id="PIRSR600223-1"/>
    </source>
</evidence>
<dbReference type="Proteomes" id="UP000053342">
    <property type="component" value="Unassembled WGS sequence"/>
</dbReference>
<dbReference type="GeneID" id="27359010"/>
<dbReference type="InterPro" id="IPR036286">
    <property type="entry name" value="LexA/Signal_pep-like_sf"/>
</dbReference>
<dbReference type="InterPro" id="IPR019533">
    <property type="entry name" value="Peptidase_S26"/>
</dbReference>
<evidence type="ECO:0000313" key="15">
    <source>
        <dbReference type="EMBL" id="KIW41374.1"/>
    </source>
</evidence>
<evidence type="ECO:0000256" key="2">
    <source>
        <dbReference type="ARBA" id="ARBA00007066"/>
    </source>
</evidence>
<proteinExistence type="inferred from homology"/>
<dbReference type="OrthoDB" id="9996127at2759"/>
<accession>A0A0D2E0P3</accession>
<feature type="region of interest" description="Disordered" evidence="12">
    <location>
        <begin position="357"/>
        <end position="402"/>
    </location>
</feature>
<evidence type="ECO:0000256" key="9">
    <source>
        <dbReference type="ARBA" id="ARBA00023128"/>
    </source>
</evidence>
<dbReference type="HOGENOM" id="CLU_048136_0_0_1"/>
<keyword evidence="9" id="KW-0496">Mitochondrion</keyword>
<sequence length="402" mass="44801">MPPTSRGGLLVLRFISRASSTSTICARTAHTRTLPPLPSSPPTKGNPQIKVPSRPHPESRPSNTNSSILQILRSPTSRRLLWYFFFVVPPVAFFISQFPLRIATVRGPSMQPYLNPTCSPDLPEPANDRILLQKVTFPGRPSIVFRNPPFHLHRGQIIVFYAPHDPTKWAIKRVVAVPGDRVTPRPGYPGGDDPVVVPYNHIWVEGDADGRDKTVDSNWYGPISQNLVLGVAKAAWAPWTWPWQWHGLGSWADHDYPAKRQGRVEQDVVGEAKVDPDQVRMGQAFADGTAARELIALQAKREFLPSMMADRKKLDKLRTIYAYAKSELEHNNPGSVDVAQALVNELETAFTRVSLQQDGSELPPIPSAVQEEESKRKQLDRYLDKQREKGAITASHGTLSTA</sequence>
<dbReference type="GO" id="GO:0006627">
    <property type="term" value="P:protein processing involved in protein targeting to mitochondrion"/>
    <property type="evidence" value="ECO:0007669"/>
    <property type="project" value="InterPro"/>
</dbReference>
<protein>
    <recommendedName>
        <fullName evidence="3">Mitochondrial inner membrane protease subunit 2</fullName>
    </recommendedName>
</protein>
<keyword evidence="16" id="KW-1185">Reference proteome</keyword>
<keyword evidence="6" id="KW-0999">Mitochondrion inner membrane</keyword>
<evidence type="ECO:0000256" key="7">
    <source>
        <dbReference type="ARBA" id="ARBA00022801"/>
    </source>
</evidence>
<keyword evidence="10 13" id="KW-0472">Membrane</keyword>
<feature type="transmembrane region" description="Helical" evidence="13">
    <location>
        <begin position="80"/>
        <end position="100"/>
    </location>
</feature>
<keyword evidence="5 13" id="KW-0812">Transmembrane</keyword>
<feature type="region of interest" description="Disordered" evidence="12">
    <location>
        <begin position="27"/>
        <end position="67"/>
    </location>
</feature>
<evidence type="ECO:0000256" key="6">
    <source>
        <dbReference type="ARBA" id="ARBA00022792"/>
    </source>
</evidence>
<evidence type="ECO:0000259" key="14">
    <source>
        <dbReference type="Pfam" id="PF10502"/>
    </source>
</evidence>
<dbReference type="PANTHER" id="PTHR46041:SF2">
    <property type="entry name" value="MITOCHONDRIAL INNER MEMBRANE PROTEASE SUBUNIT 2"/>
    <property type="match status" value="1"/>
</dbReference>
<feature type="domain" description="Peptidase S26" evidence="14">
    <location>
        <begin position="84"/>
        <end position="183"/>
    </location>
</feature>
<dbReference type="CDD" id="cd06530">
    <property type="entry name" value="S26_SPase_I"/>
    <property type="match status" value="1"/>
</dbReference>
<evidence type="ECO:0000256" key="5">
    <source>
        <dbReference type="ARBA" id="ARBA00022692"/>
    </source>
</evidence>
<evidence type="ECO:0000256" key="12">
    <source>
        <dbReference type="SAM" id="MobiDB-lite"/>
    </source>
</evidence>
<dbReference type="EMBL" id="KN847337">
    <property type="protein sequence ID" value="KIW41374.1"/>
    <property type="molecule type" value="Genomic_DNA"/>
</dbReference>
<evidence type="ECO:0000256" key="3">
    <source>
        <dbReference type="ARBA" id="ARBA00013650"/>
    </source>
</evidence>
<evidence type="ECO:0000256" key="10">
    <source>
        <dbReference type="ARBA" id="ARBA00023136"/>
    </source>
</evidence>
<dbReference type="InterPro" id="IPR000223">
    <property type="entry name" value="Pept_S26A_signal_pept_1"/>
</dbReference>
<dbReference type="GO" id="GO:0006465">
    <property type="term" value="P:signal peptide processing"/>
    <property type="evidence" value="ECO:0007669"/>
    <property type="project" value="InterPro"/>
</dbReference>